<feature type="compositionally biased region" description="Pro residues" evidence="1">
    <location>
        <begin position="12"/>
        <end position="30"/>
    </location>
</feature>
<keyword evidence="2" id="KW-0472">Membrane</keyword>
<feature type="transmembrane region" description="Helical" evidence="2">
    <location>
        <begin position="173"/>
        <end position="197"/>
    </location>
</feature>
<dbReference type="EMBL" id="KV748804">
    <property type="protein sequence ID" value="OCL12968.1"/>
    <property type="molecule type" value="Genomic_DNA"/>
</dbReference>
<evidence type="ECO:0000256" key="2">
    <source>
        <dbReference type="SAM" id="Phobius"/>
    </source>
</evidence>
<keyword evidence="2" id="KW-1133">Transmembrane helix</keyword>
<dbReference type="PANTHER" id="PTHR34502">
    <property type="entry name" value="DUF6594 DOMAIN-CONTAINING PROTEIN-RELATED"/>
    <property type="match status" value="1"/>
</dbReference>
<reference evidence="4 5" key="1">
    <citation type="journal article" date="2016" name="Nat. Commun.">
        <title>Ectomycorrhizal ecology is imprinted in the genome of the dominant symbiotic fungus Cenococcum geophilum.</title>
        <authorList>
            <consortium name="DOE Joint Genome Institute"/>
            <person name="Peter M."/>
            <person name="Kohler A."/>
            <person name="Ohm R.A."/>
            <person name="Kuo A."/>
            <person name="Krutzmann J."/>
            <person name="Morin E."/>
            <person name="Arend M."/>
            <person name="Barry K.W."/>
            <person name="Binder M."/>
            <person name="Choi C."/>
            <person name="Clum A."/>
            <person name="Copeland A."/>
            <person name="Grisel N."/>
            <person name="Haridas S."/>
            <person name="Kipfer T."/>
            <person name="LaButti K."/>
            <person name="Lindquist E."/>
            <person name="Lipzen A."/>
            <person name="Maire R."/>
            <person name="Meier B."/>
            <person name="Mihaltcheva S."/>
            <person name="Molinier V."/>
            <person name="Murat C."/>
            <person name="Poggeler S."/>
            <person name="Quandt C.A."/>
            <person name="Sperisen C."/>
            <person name="Tritt A."/>
            <person name="Tisserant E."/>
            <person name="Crous P.W."/>
            <person name="Henrissat B."/>
            <person name="Nehls U."/>
            <person name="Egli S."/>
            <person name="Spatafora J.W."/>
            <person name="Grigoriev I.V."/>
            <person name="Martin F.M."/>
        </authorList>
    </citation>
    <scope>NUCLEOTIDE SEQUENCE [LARGE SCALE GENOMIC DNA]</scope>
    <source>
        <strain evidence="4 5">CBS 207.34</strain>
    </source>
</reference>
<dbReference type="OrthoDB" id="3941550at2759"/>
<evidence type="ECO:0000313" key="4">
    <source>
        <dbReference type="EMBL" id="OCL12968.1"/>
    </source>
</evidence>
<accession>A0A8E2F9S4</accession>
<keyword evidence="5" id="KW-1185">Reference proteome</keyword>
<dbReference type="Pfam" id="PF20237">
    <property type="entry name" value="DUF6594"/>
    <property type="match status" value="1"/>
</dbReference>
<evidence type="ECO:0000259" key="3">
    <source>
        <dbReference type="Pfam" id="PF20237"/>
    </source>
</evidence>
<evidence type="ECO:0000256" key="1">
    <source>
        <dbReference type="SAM" id="MobiDB-lite"/>
    </source>
</evidence>
<feature type="compositionally biased region" description="Low complexity" evidence="1">
    <location>
        <begin position="31"/>
        <end position="49"/>
    </location>
</feature>
<dbReference type="PANTHER" id="PTHR34502:SF4">
    <property type="entry name" value="DUF6594 DOMAIN-CONTAINING PROTEIN"/>
    <property type="match status" value="1"/>
</dbReference>
<feature type="domain" description="DUF6594" evidence="3">
    <location>
        <begin position="74"/>
        <end position="167"/>
    </location>
</feature>
<dbReference type="Proteomes" id="UP000250140">
    <property type="component" value="Unassembled WGS sequence"/>
</dbReference>
<evidence type="ECO:0000313" key="5">
    <source>
        <dbReference type="Proteomes" id="UP000250140"/>
    </source>
</evidence>
<organism evidence="4 5">
    <name type="scientific">Glonium stellatum</name>
    <dbReference type="NCBI Taxonomy" id="574774"/>
    <lineage>
        <taxon>Eukaryota</taxon>
        <taxon>Fungi</taxon>
        <taxon>Dikarya</taxon>
        <taxon>Ascomycota</taxon>
        <taxon>Pezizomycotina</taxon>
        <taxon>Dothideomycetes</taxon>
        <taxon>Pleosporomycetidae</taxon>
        <taxon>Gloniales</taxon>
        <taxon>Gloniaceae</taxon>
        <taxon>Glonium</taxon>
    </lineage>
</organism>
<sequence>MNQARQQGPQPIQQPRPQQPAPQAVPPPVQPRIQHQHQYVPQQPAQQPPLVHRHTFHEPGRDLRRHNPARYLGYRVFSKWVASDQTYFIVRKFPALNVRVILSLQDEIVKLEQELNTLDEDWSRERLPGGIQHPDPDTIHNGTFRQDDVQERTELIERLTKKLKNYSRTNHPIFHLLYSLFCYLSFDFFTLMFLVAFSSSPLLVILSFNLNAIL</sequence>
<protein>
    <recommendedName>
        <fullName evidence="3">DUF6594 domain-containing protein</fullName>
    </recommendedName>
</protein>
<proteinExistence type="predicted"/>
<keyword evidence="2" id="KW-0812">Transmembrane</keyword>
<name>A0A8E2F9S4_9PEZI</name>
<feature type="region of interest" description="Disordered" evidence="1">
    <location>
        <begin position="1"/>
        <end position="49"/>
    </location>
</feature>
<dbReference type="InterPro" id="IPR046529">
    <property type="entry name" value="DUF6594"/>
</dbReference>
<gene>
    <name evidence="4" type="ORF">AOQ84DRAFT_131338</name>
</gene>
<dbReference type="AlphaFoldDB" id="A0A8E2F9S4"/>
<feature type="compositionally biased region" description="Low complexity" evidence="1">
    <location>
        <begin position="1"/>
        <end position="11"/>
    </location>
</feature>